<keyword evidence="3" id="KW-0804">Transcription</keyword>
<evidence type="ECO:0000256" key="3">
    <source>
        <dbReference type="ARBA" id="ARBA00023163"/>
    </source>
</evidence>
<feature type="domain" description="Zn(2)-C6 fungal-type" evidence="6">
    <location>
        <begin position="66"/>
        <end position="96"/>
    </location>
</feature>
<dbReference type="OrthoDB" id="39175at2759"/>
<evidence type="ECO:0000259" key="6">
    <source>
        <dbReference type="PROSITE" id="PS50048"/>
    </source>
</evidence>
<dbReference type="SUPFAM" id="SSF57701">
    <property type="entry name" value="Zn2/Cys6 DNA-binding domain"/>
    <property type="match status" value="1"/>
</dbReference>
<dbReference type="Gene3D" id="4.10.240.10">
    <property type="entry name" value="Zn(2)-C6 fungal-type DNA-binding domain"/>
    <property type="match status" value="1"/>
</dbReference>
<keyword evidence="1" id="KW-0805">Transcription regulation</keyword>
<dbReference type="PANTHER" id="PTHR31069:SF32">
    <property type="entry name" value="ARGININE METABOLISM REGULATION PROTEIN II"/>
    <property type="match status" value="1"/>
</dbReference>
<dbReference type="AlphaFoldDB" id="A0A127ZHR8"/>
<dbReference type="InterPro" id="IPR050675">
    <property type="entry name" value="OAF3"/>
</dbReference>
<keyword evidence="2" id="KW-0238">DNA-binding</keyword>
<dbReference type="GO" id="GO:0008270">
    <property type="term" value="F:zinc ion binding"/>
    <property type="evidence" value="ECO:0007669"/>
    <property type="project" value="InterPro"/>
</dbReference>
<evidence type="ECO:0000256" key="2">
    <source>
        <dbReference type="ARBA" id="ARBA00023125"/>
    </source>
</evidence>
<dbReference type="Pfam" id="PF00172">
    <property type="entry name" value="Zn_clus"/>
    <property type="match status" value="1"/>
</dbReference>
<evidence type="ECO:0000313" key="7">
    <source>
        <dbReference type="EMBL" id="CDU25556.1"/>
    </source>
</evidence>
<dbReference type="PROSITE" id="PS00463">
    <property type="entry name" value="ZN2_CY6_FUNGAL_1"/>
    <property type="match status" value="1"/>
</dbReference>
<dbReference type="CDD" id="cd00067">
    <property type="entry name" value="GAL4"/>
    <property type="match status" value="1"/>
</dbReference>
<dbReference type="PANTHER" id="PTHR31069">
    <property type="entry name" value="OLEATE-ACTIVATED TRANSCRIPTION FACTOR 1-RELATED"/>
    <property type="match status" value="1"/>
</dbReference>
<keyword evidence="4" id="KW-0539">Nucleus</keyword>
<protein>
    <recommendedName>
        <fullName evidence="6">Zn(2)-C6 fungal-type domain-containing protein</fullName>
    </recommendedName>
</protein>
<dbReference type="GO" id="GO:0000981">
    <property type="term" value="F:DNA-binding transcription factor activity, RNA polymerase II-specific"/>
    <property type="evidence" value="ECO:0007669"/>
    <property type="project" value="InterPro"/>
</dbReference>
<reference evidence="7" key="1">
    <citation type="submission" date="2014-06" db="EMBL/GenBank/DDBJ databases">
        <authorList>
            <person name="Ju J."/>
            <person name="Zhang J."/>
        </authorList>
    </citation>
    <scope>NUCLEOTIDE SEQUENCE</scope>
    <source>
        <strain evidence="7">SscI8</strain>
    </source>
</reference>
<evidence type="ECO:0000256" key="5">
    <source>
        <dbReference type="SAM" id="MobiDB-lite"/>
    </source>
</evidence>
<dbReference type="EMBL" id="LK056686">
    <property type="protein sequence ID" value="CDU25556.1"/>
    <property type="molecule type" value="Genomic_DNA"/>
</dbReference>
<dbReference type="InterPro" id="IPR036864">
    <property type="entry name" value="Zn2-C6_fun-type_DNA-bd_sf"/>
</dbReference>
<evidence type="ECO:0000256" key="1">
    <source>
        <dbReference type="ARBA" id="ARBA00023015"/>
    </source>
</evidence>
<organism evidence="7">
    <name type="scientific">Sporisorium scitamineum</name>
    <dbReference type="NCBI Taxonomy" id="49012"/>
    <lineage>
        <taxon>Eukaryota</taxon>
        <taxon>Fungi</taxon>
        <taxon>Dikarya</taxon>
        <taxon>Basidiomycota</taxon>
        <taxon>Ustilaginomycotina</taxon>
        <taxon>Ustilaginomycetes</taxon>
        <taxon>Ustilaginales</taxon>
        <taxon>Ustilaginaceae</taxon>
        <taxon>Sporisorium</taxon>
    </lineage>
</organism>
<feature type="region of interest" description="Disordered" evidence="5">
    <location>
        <begin position="314"/>
        <end position="365"/>
    </location>
</feature>
<name>A0A127ZHR8_9BASI</name>
<dbReference type="GO" id="GO:0003677">
    <property type="term" value="F:DNA binding"/>
    <property type="evidence" value="ECO:0007669"/>
    <property type="project" value="UniProtKB-KW"/>
</dbReference>
<evidence type="ECO:0000256" key="4">
    <source>
        <dbReference type="ARBA" id="ARBA00023242"/>
    </source>
</evidence>
<proteinExistence type="predicted"/>
<dbReference type="SMART" id="SM00066">
    <property type="entry name" value="GAL4"/>
    <property type="match status" value="1"/>
</dbReference>
<dbReference type="InterPro" id="IPR001138">
    <property type="entry name" value="Zn2Cys6_DnaBD"/>
</dbReference>
<dbReference type="PROSITE" id="PS50048">
    <property type="entry name" value="ZN2_CY6_FUNGAL_2"/>
    <property type="match status" value="1"/>
</dbReference>
<feature type="compositionally biased region" description="Low complexity" evidence="5">
    <location>
        <begin position="343"/>
        <end position="363"/>
    </location>
</feature>
<accession>A0A127ZHR8</accession>
<sequence>MSRIPVQPSWVEQALKYHQAYGQVYDNAHDCAYEHTHFSYTDVNGATTSYIQPHSRALLRPRVGMACQHCRHRKVRCDGQKPSCGLCTRLKRPCEYVKVTEEENAVLREKKRVSKLRRTAEQEKARSNFHKTDTFPVYHPYRCPNSAAAVNIGSTSRSSVVEEGGGNDRTVMLAASALPLPQVGCDTTSASVMQPYVYGGTSGGMGASGSGVGTFGYFDIGAGGGSRRASVSAAAGSARVPGAGYTYPRKPSFEASTHTSTMSYTVDSTTVPLQPAFRPSPTIAVAALDAQPRYTPSVTASPFDAPSSSTAAWWSPIADPSPPDPTYPRLNRNRNRPTLDLHSPLSANPSSFSSSPSCTLTSPMGIETGLPALDRALSSDSYDSSPDQHQDDSVFWSAQVASVALADGAAQMSYRVYEGADTNCRGCGVGAVVGGVSMSDGGGGADWPVPAASAKWSEVLYAPPAAAGHAAF</sequence>
<gene>
    <name evidence="7" type="ORF">SPSC_05449</name>
</gene>